<feature type="transmembrane region" description="Helical" evidence="9">
    <location>
        <begin position="29"/>
        <end position="54"/>
    </location>
</feature>
<dbReference type="Pfam" id="PF00005">
    <property type="entry name" value="ABC_tran"/>
    <property type="match status" value="1"/>
</dbReference>
<feature type="transmembrane region" description="Helical" evidence="9">
    <location>
        <begin position="173"/>
        <end position="191"/>
    </location>
</feature>
<keyword evidence="7 9" id="KW-1133">Transmembrane helix</keyword>
<dbReference type="InterPro" id="IPR003593">
    <property type="entry name" value="AAA+_ATPase"/>
</dbReference>
<dbReference type="InterPro" id="IPR036640">
    <property type="entry name" value="ABC1_TM_sf"/>
</dbReference>
<dbReference type="SUPFAM" id="SSF52540">
    <property type="entry name" value="P-loop containing nucleoside triphosphate hydrolases"/>
    <property type="match status" value="1"/>
</dbReference>
<evidence type="ECO:0000256" key="4">
    <source>
        <dbReference type="ARBA" id="ARBA00022692"/>
    </source>
</evidence>
<dbReference type="GO" id="GO:0015421">
    <property type="term" value="F:ABC-type oligopeptide transporter activity"/>
    <property type="evidence" value="ECO:0007669"/>
    <property type="project" value="TreeGrafter"/>
</dbReference>
<evidence type="ECO:0000259" key="10">
    <source>
        <dbReference type="PROSITE" id="PS50893"/>
    </source>
</evidence>
<protein>
    <submittedName>
        <fullName evidence="12">ABC transporter ATP-binding protein</fullName>
    </submittedName>
</protein>
<dbReference type="GO" id="GO:0016887">
    <property type="term" value="F:ATP hydrolysis activity"/>
    <property type="evidence" value="ECO:0007669"/>
    <property type="project" value="InterPro"/>
</dbReference>
<dbReference type="PROSITE" id="PS00211">
    <property type="entry name" value="ABC_TRANSPORTER_1"/>
    <property type="match status" value="1"/>
</dbReference>
<keyword evidence="5" id="KW-0547">Nucleotide-binding</keyword>
<evidence type="ECO:0000256" key="6">
    <source>
        <dbReference type="ARBA" id="ARBA00022840"/>
    </source>
</evidence>
<comment type="subcellular location">
    <subcellularLocation>
        <location evidence="1">Cell membrane</location>
        <topology evidence="1">Multi-pass membrane protein</topology>
    </subcellularLocation>
</comment>
<keyword evidence="2" id="KW-0813">Transport</keyword>
<dbReference type="GO" id="GO:0005524">
    <property type="term" value="F:ATP binding"/>
    <property type="evidence" value="ECO:0007669"/>
    <property type="project" value="UniProtKB-KW"/>
</dbReference>
<organism evidence="12">
    <name type="scientific">candidate division WOR-3 bacterium</name>
    <dbReference type="NCBI Taxonomy" id="2052148"/>
    <lineage>
        <taxon>Bacteria</taxon>
        <taxon>Bacteria division WOR-3</taxon>
    </lineage>
</organism>
<dbReference type="CDD" id="cd18544">
    <property type="entry name" value="ABC_6TM_TmrA_like"/>
    <property type="match status" value="1"/>
</dbReference>
<dbReference type="PROSITE" id="PS50893">
    <property type="entry name" value="ABC_TRANSPORTER_2"/>
    <property type="match status" value="1"/>
</dbReference>
<feature type="transmembrane region" description="Helical" evidence="9">
    <location>
        <begin position="150"/>
        <end position="167"/>
    </location>
</feature>
<dbReference type="Proteomes" id="UP000885672">
    <property type="component" value="Unassembled WGS sequence"/>
</dbReference>
<keyword evidence="4 9" id="KW-0812">Transmembrane</keyword>
<sequence>MTPLSEEETQLKGRAVDYLRRLWPWYRRYLGRALAAGAMLIVTSAAGLLGPVLIRRAIDSNIAGGDLAGLALTSLIYLGLQSAAFVAAYFQMLWLFTVGERGAADIKQQLFRHLLSLPVSYFDRNQVGRLISRVESDTEALKMLFTRTSVVLLQSFLMLVGMGVIMATANWRLFLLVAALLPPFVIAFWLFQRKVRPVYLEVRRAVGDINSLIAETLQGLPVVQLFRQQARFAGQMDRLNRRKARAEMKATGLWYVVWFLVDFGEIIGFGLVLGVGGLWALRGELTLGTLFMFVAYLTRLFGPLRMISDQVNVMQRAFASAERIFNILDEKPEPPGRPGPGPLVLRDRIRFDRASFAYDGGETVLHDIDLEIRKGEKVALVGETGGGKSSLVNILLGFYACRAGRVRFDDSDLADIDRHRLRATFGFVPQEVVLFPGTVVDNLRMLDDTVSREEVVAAAKRARIHDAILRFPKGYDTNLIERGVNFSLGERQLLAFARALVRDPQVLILDEATSSVDPHTEHLIQEGLVELLAGRTALIVAHRLATIRMVDRIVVIHKGRVAEAGGHTELLARRGLYSRLYRLQYVGENG</sequence>
<dbReference type="InterPro" id="IPR011527">
    <property type="entry name" value="ABC1_TM_dom"/>
</dbReference>
<evidence type="ECO:0000313" key="12">
    <source>
        <dbReference type="EMBL" id="HDQ99916.1"/>
    </source>
</evidence>
<accession>A0A7V0T6V7</accession>
<evidence type="ECO:0000259" key="11">
    <source>
        <dbReference type="PROSITE" id="PS50929"/>
    </source>
</evidence>
<dbReference type="PANTHER" id="PTHR43394:SF1">
    <property type="entry name" value="ATP-BINDING CASSETTE SUB-FAMILY B MEMBER 10, MITOCHONDRIAL"/>
    <property type="match status" value="1"/>
</dbReference>
<evidence type="ECO:0000256" key="8">
    <source>
        <dbReference type="ARBA" id="ARBA00023136"/>
    </source>
</evidence>
<dbReference type="PANTHER" id="PTHR43394">
    <property type="entry name" value="ATP-DEPENDENT PERMEASE MDL1, MITOCHONDRIAL"/>
    <property type="match status" value="1"/>
</dbReference>
<dbReference type="InterPro" id="IPR027417">
    <property type="entry name" value="P-loop_NTPase"/>
</dbReference>
<evidence type="ECO:0000256" key="3">
    <source>
        <dbReference type="ARBA" id="ARBA00022475"/>
    </source>
</evidence>
<gene>
    <name evidence="12" type="ORF">ENN51_06500</name>
</gene>
<feature type="transmembrane region" description="Helical" evidence="9">
    <location>
        <begin position="74"/>
        <end position="97"/>
    </location>
</feature>
<evidence type="ECO:0000256" key="1">
    <source>
        <dbReference type="ARBA" id="ARBA00004651"/>
    </source>
</evidence>
<evidence type="ECO:0000256" key="9">
    <source>
        <dbReference type="SAM" id="Phobius"/>
    </source>
</evidence>
<dbReference type="InterPro" id="IPR003439">
    <property type="entry name" value="ABC_transporter-like_ATP-bd"/>
</dbReference>
<reference evidence="12" key="1">
    <citation type="journal article" date="2020" name="mSystems">
        <title>Genome- and Community-Level Interaction Insights into Carbon Utilization and Element Cycling Functions of Hydrothermarchaeota in Hydrothermal Sediment.</title>
        <authorList>
            <person name="Zhou Z."/>
            <person name="Liu Y."/>
            <person name="Xu W."/>
            <person name="Pan J."/>
            <person name="Luo Z.H."/>
            <person name="Li M."/>
        </authorList>
    </citation>
    <scope>NUCLEOTIDE SEQUENCE [LARGE SCALE GENOMIC DNA]</scope>
    <source>
        <strain evidence="12">SpSt-1182</strain>
    </source>
</reference>
<dbReference type="SUPFAM" id="SSF90123">
    <property type="entry name" value="ABC transporter transmembrane region"/>
    <property type="match status" value="1"/>
</dbReference>
<keyword evidence="6 12" id="KW-0067">ATP-binding</keyword>
<evidence type="ECO:0000256" key="5">
    <source>
        <dbReference type="ARBA" id="ARBA00022741"/>
    </source>
</evidence>
<dbReference type="Gene3D" id="3.40.50.300">
    <property type="entry name" value="P-loop containing nucleotide triphosphate hydrolases"/>
    <property type="match status" value="1"/>
</dbReference>
<dbReference type="EMBL" id="DSBX01000246">
    <property type="protein sequence ID" value="HDQ99916.1"/>
    <property type="molecule type" value="Genomic_DNA"/>
</dbReference>
<dbReference type="SMART" id="SM00382">
    <property type="entry name" value="AAA"/>
    <property type="match status" value="1"/>
</dbReference>
<dbReference type="FunFam" id="3.40.50.300:FF:000221">
    <property type="entry name" value="Multidrug ABC transporter ATP-binding protein"/>
    <property type="match status" value="1"/>
</dbReference>
<feature type="domain" description="ABC transmembrane type-1" evidence="11">
    <location>
        <begin position="34"/>
        <end position="316"/>
    </location>
</feature>
<dbReference type="InterPro" id="IPR039421">
    <property type="entry name" value="Type_1_exporter"/>
</dbReference>
<proteinExistence type="predicted"/>
<keyword evidence="8 9" id="KW-0472">Membrane</keyword>
<evidence type="ECO:0000256" key="7">
    <source>
        <dbReference type="ARBA" id="ARBA00022989"/>
    </source>
</evidence>
<dbReference type="AlphaFoldDB" id="A0A7V0T6V7"/>
<evidence type="ECO:0000256" key="2">
    <source>
        <dbReference type="ARBA" id="ARBA00022448"/>
    </source>
</evidence>
<feature type="transmembrane region" description="Helical" evidence="9">
    <location>
        <begin position="252"/>
        <end position="279"/>
    </location>
</feature>
<dbReference type="Pfam" id="PF00664">
    <property type="entry name" value="ABC_membrane"/>
    <property type="match status" value="1"/>
</dbReference>
<dbReference type="PROSITE" id="PS50929">
    <property type="entry name" value="ABC_TM1F"/>
    <property type="match status" value="1"/>
</dbReference>
<feature type="transmembrane region" description="Helical" evidence="9">
    <location>
        <begin position="285"/>
        <end position="302"/>
    </location>
</feature>
<dbReference type="InterPro" id="IPR017871">
    <property type="entry name" value="ABC_transporter-like_CS"/>
</dbReference>
<comment type="caution">
    <text evidence="12">The sequence shown here is derived from an EMBL/GenBank/DDBJ whole genome shotgun (WGS) entry which is preliminary data.</text>
</comment>
<dbReference type="GO" id="GO:0005886">
    <property type="term" value="C:plasma membrane"/>
    <property type="evidence" value="ECO:0007669"/>
    <property type="project" value="UniProtKB-SubCell"/>
</dbReference>
<dbReference type="Gene3D" id="1.20.1560.10">
    <property type="entry name" value="ABC transporter type 1, transmembrane domain"/>
    <property type="match status" value="1"/>
</dbReference>
<keyword evidence="3" id="KW-1003">Cell membrane</keyword>
<name>A0A7V0T6V7_UNCW3</name>
<feature type="domain" description="ABC transporter" evidence="10">
    <location>
        <begin position="349"/>
        <end position="583"/>
    </location>
</feature>